<evidence type="ECO:0000259" key="2">
    <source>
        <dbReference type="PROSITE" id="PS50181"/>
    </source>
</evidence>
<feature type="compositionally biased region" description="Basic and acidic residues" evidence="1">
    <location>
        <begin position="476"/>
        <end position="485"/>
    </location>
</feature>
<sequence>MDSLQPKIGERGTYRYRRHKSSKQVENTKGKLPKGRNVGKLMQVLNVPVEVFLEIASHLQPLDLLHLARASLELRETLMSRKMRSVWIAARKNFDPPMPDCPEGMSEPAYASLVFEAQCIACGAGRASWKYSYAARVRFCGACWKANVRSGSKLAKEAGIKDDMSVLFNLLPAAHDYRVWGWQEGKLNQSGRNKFYEPEFLSVVERYKKIQSEGETKALQEFVAQRNAETRARLDFDSTLRDWQTAHSAAKDAQDGEVATERAAAIKQRLGELGYKSEDFPRWNSEWHTEFRKMLHQPRPLTTKIWNTIRPKLIKIVEAERSRQQEEAFKAKWRSRLTALETYYGVYRRKDRASHPEKRTLPHFEVARKLPCMTSLLTAVENSMEQLTEEQFTAIEAALLQESEEKYCIPAKHFLAELVRNSTVQAGNAQPATSSKAKTSKKAKAAVTKRKGKGKGKKRVVDEDSDSDVDSDVDSEYERSVDRKAEEVDGHADTVLLDTQTSLFVCRASGFCHSGCTNVTCNELLEHWQDCHGFPPWVGQGIIQVSSSEDMPRLVAALRLPPDATLSDIEELLRASSAAPQCSICNRITRPDRTVSNLLRHISYCHPSRQPHSASADSKPGPFIDLGVVSSAKAASSSKG</sequence>
<feature type="domain" description="F-box" evidence="2">
    <location>
        <begin position="41"/>
        <end position="90"/>
    </location>
</feature>
<evidence type="ECO:0000313" key="3">
    <source>
        <dbReference type="EMBL" id="TFK88780.1"/>
    </source>
</evidence>
<feature type="region of interest" description="Disordered" evidence="1">
    <location>
        <begin position="427"/>
        <end position="485"/>
    </location>
</feature>
<dbReference type="CDD" id="cd09917">
    <property type="entry name" value="F-box_SF"/>
    <property type="match status" value="1"/>
</dbReference>
<feature type="compositionally biased region" description="Basic residues" evidence="1">
    <location>
        <begin position="438"/>
        <end position="458"/>
    </location>
</feature>
<dbReference type="EMBL" id="ML211099">
    <property type="protein sequence ID" value="TFK88780.1"/>
    <property type="molecule type" value="Genomic_DNA"/>
</dbReference>
<keyword evidence="4" id="KW-1185">Reference proteome</keyword>
<accession>A0A5C3PKQ4</accession>
<organism evidence="3 4">
    <name type="scientific">Polyporus arcularius HHB13444</name>
    <dbReference type="NCBI Taxonomy" id="1314778"/>
    <lineage>
        <taxon>Eukaryota</taxon>
        <taxon>Fungi</taxon>
        <taxon>Dikarya</taxon>
        <taxon>Basidiomycota</taxon>
        <taxon>Agaricomycotina</taxon>
        <taxon>Agaricomycetes</taxon>
        <taxon>Polyporales</taxon>
        <taxon>Polyporaceae</taxon>
        <taxon>Polyporus</taxon>
    </lineage>
</organism>
<name>A0A5C3PKQ4_9APHY</name>
<dbReference type="PROSITE" id="PS50181">
    <property type="entry name" value="FBOX"/>
    <property type="match status" value="1"/>
</dbReference>
<dbReference type="Proteomes" id="UP000308197">
    <property type="component" value="Unassembled WGS sequence"/>
</dbReference>
<dbReference type="AlphaFoldDB" id="A0A5C3PKQ4"/>
<reference evidence="3 4" key="1">
    <citation type="journal article" date="2019" name="Nat. Ecol. Evol.">
        <title>Megaphylogeny resolves global patterns of mushroom evolution.</title>
        <authorList>
            <person name="Varga T."/>
            <person name="Krizsan K."/>
            <person name="Foldi C."/>
            <person name="Dima B."/>
            <person name="Sanchez-Garcia M."/>
            <person name="Sanchez-Ramirez S."/>
            <person name="Szollosi G.J."/>
            <person name="Szarkandi J.G."/>
            <person name="Papp V."/>
            <person name="Albert L."/>
            <person name="Andreopoulos W."/>
            <person name="Angelini C."/>
            <person name="Antonin V."/>
            <person name="Barry K.W."/>
            <person name="Bougher N.L."/>
            <person name="Buchanan P."/>
            <person name="Buyck B."/>
            <person name="Bense V."/>
            <person name="Catcheside P."/>
            <person name="Chovatia M."/>
            <person name="Cooper J."/>
            <person name="Damon W."/>
            <person name="Desjardin D."/>
            <person name="Finy P."/>
            <person name="Geml J."/>
            <person name="Haridas S."/>
            <person name="Hughes K."/>
            <person name="Justo A."/>
            <person name="Karasinski D."/>
            <person name="Kautmanova I."/>
            <person name="Kiss B."/>
            <person name="Kocsube S."/>
            <person name="Kotiranta H."/>
            <person name="LaButti K.M."/>
            <person name="Lechner B.E."/>
            <person name="Liimatainen K."/>
            <person name="Lipzen A."/>
            <person name="Lukacs Z."/>
            <person name="Mihaltcheva S."/>
            <person name="Morgado L.N."/>
            <person name="Niskanen T."/>
            <person name="Noordeloos M.E."/>
            <person name="Ohm R.A."/>
            <person name="Ortiz-Santana B."/>
            <person name="Ovrebo C."/>
            <person name="Racz N."/>
            <person name="Riley R."/>
            <person name="Savchenko A."/>
            <person name="Shiryaev A."/>
            <person name="Soop K."/>
            <person name="Spirin V."/>
            <person name="Szebenyi C."/>
            <person name="Tomsovsky M."/>
            <person name="Tulloss R.E."/>
            <person name="Uehling J."/>
            <person name="Grigoriev I.V."/>
            <person name="Vagvolgyi C."/>
            <person name="Papp T."/>
            <person name="Martin F.M."/>
            <person name="Miettinen O."/>
            <person name="Hibbett D.S."/>
            <person name="Nagy L.G."/>
        </authorList>
    </citation>
    <scope>NUCLEOTIDE SEQUENCE [LARGE SCALE GENOMIC DNA]</scope>
    <source>
        <strain evidence="3 4">HHB13444</strain>
    </source>
</reference>
<dbReference type="STRING" id="1314778.A0A5C3PKQ4"/>
<gene>
    <name evidence="3" type="ORF">K466DRAFT_662057</name>
</gene>
<proteinExistence type="predicted"/>
<evidence type="ECO:0000256" key="1">
    <source>
        <dbReference type="SAM" id="MobiDB-lite"/>
    </source>
</evidence>
<dbReference type="InterPro" id="IPR001810">
    <property type="entry name" value="F-box_dom"/>
</dbReference>
<protein>
    <recommendedName>
        <fullName evidence="2">F-box domain-containing protein</fullName>
    </recommendedName>
</protein>
<evidence type="ECO:0000313" key="4">
    <source>
        <dbReference type="Proteomes" id="UP000308197"/>
    </source>
</evidence>
<feature type="compositionally biased region" description="Acidic residues" evidence="1">
    <location>
        <begin position="463"/>
        <end position="475"/>
    </location>
</feature>
<dbReference type="InParanoid" id="A0A5C3PKQ4"/>